<feature type="transmembrane region" description="Helical" evidence="17">
    <location>
        <begin position="7"/>
        <end position="33"/>
    </location>
</feature>
<dbReference type="InterPro" id="IPR001750">
    <property type="entry name" value="ND/Mrp_TM"/>
</dbReference>
<accession>J3RVY9</accession>
<dbReference type="InterPro" id="IPR003918">
    <property type="entry name" value="NADH_UbQ_OxRdtase"/>
</dbReference>
<dbReference type="InterPro" id="IPR000260">
    <property type="entry name" value="NADH4_N"/>
</dbReference>
<gene>
    <name evidence="20" type="primary">nad4</name>
</gene>
<evidence type="ECO:0000256" key="2">
    <source>
        <dbReference type="ARBA" id="ARBA00004225"/>
    </source>
</evidence>
<comment type="catalytic activity">
    <reaction evidence="16 17">
        <text>a ubiquinone + NADH + 5 H(+)(in) = a ubiquinol + NAD(+) + 4 H(+)(out)</text>
        <dbReference type="Rhea" id="RHEA:29091"/>
        <dbReference type="Rhea" id="RHEA-COMP:9565"/>
        <dbReference type="Rhea" id="RHEA-COMP:9566"/>
        <dbReference type="ChEBI" id="CHEBI:15378"/>
        <dbReference type="ChEBI" id="CHEBI:16389"/>
        <dbReference type="ChEBI" id="CHEBI:17976"/>
        <dbReference type="ChEBI" id="CHEBI:57540"/>
        <dbReference type="ChEBI" id="CHEBI:57945"/>
        <dbReference type="EC" id="7.1.1.2"/>
    </reaction>
</comment>
<comment type="subcellular location">
    <subcellularLocation>
        <location evidence="2 17">Mitochondrion membrane</location>
        <topology evidence="2 17">Multi-pass membrane protein</topology>
    </subcellularLocation>
</comment>
<evidence type="ECO:0000256" key="16">
    <source>
        <dbReference type="ARBA" id="ARBA00049551"/>
    </source>
</evidence>
<evidence type="ECO:0000256" key="3">
    <source>
        <dbReference type="ARBA" id="ARBA00009025"/>
    </source>
</evidence>
<comment type="similarity">
    <text evidence="3 17">Belongs to the complex I subunit 4 family.</text>
</comment>
<feature type="transmembrane region" description="Helical" evidence="17">
    <location>
        <begin position="179"/>
        <end position="200"/>
    </location>
</feature>
<keyword evidence="8 17" id="KW-0812">Transmembrane</keyword>
<dbReference type="EC" id="7.1.1.2" evidence="4 17"/>
<feature type="transmembrane region" description="Helical" evidence="17">
    <location>
        <begin position="372"/>
        <end position="396"/>
    </location>
</feature>
<name>J3RVY9_MENMO</name>
<protein>
    <recommendedName>
        <fullName evidence="5 17">NADH-ubiquinone oxidoreductase chain 4</fullName>
        <ecNumber evidence="4 17">7.1.1.2</ecNumber>
    </recommendedName>
</protein>
<evidence type="ECO:0000256" key="7">
    <source>
        <dbReference type="ARBA" id="ARBA00022660"/>
    </source>
</evidence>
<evidence type="ECO:0000256" key="9">
    <source>
        <dbReference type="ARBA" id="ARBA00022967"/>
    </source>
</evidence>
<dbReference type="Pfam" id="PF00361">
    <property type="entry name" value="Proton_antipo_M"/>
    <property type="match status" value="1"/>
</dbReference>
<dbReference type="GO" id="GO:0031966">
    <property type="term" value="C:mitochondrial membrane"/>
    <property type="evidence" value="ECO:0007669"/>
    <property type="project" value="UniProtKB-SubCell"/>
</dbReference>
<dbReference type="GO" id="GO:0015990">
    <property type="term" value="P:electron transport coupled proton transport"/>
    <property type="evidence" value="ECO:0007669"/>
    <property type="project" value="TreeGrafter"/>
</dbReference>
<geneLocation type="mitochondrion" evidence="20"/>
<evidence type="ECO:0000259" key="18">
    <source>
        <dbReference type="Pfam" id="PF00361"/>
    </source>
</evidence>
<dbReference type="PANTHER" id="PTHR43507:SF20">
    <property type="entry name" value="NADH-UBIQUINONE OXIDOREDUCTASE CHAIN 4"/>
    <property type="match status" value="1"/>
</dbReference>
<dbReference type="PRINTS" id="PR01437">
    <property type="entry name" value="NUOXDRDTASE4"/>
</dbReference>
<evidence type="ECO:0000256" key="5">
    <source>
        <dbReference type="ARBA" id="ARBA00021006"/>
    </source>
</evidence>
<feature type="transmembrane region" description="Helical" evidence="17">
    <location>
        <begin position="240"/>
        <end position="261"/>
    </location>
</feature>
<evidence type="ECO:0000256" key="15">
    <source>
        <dbReference type="ARBA" id="ARBA00023136"/>
    </source>
</evidence>
<evidence type="ECO:0000256" key="8">
    <source>
        <dbReference type="ARBA" id="ARBA00022692"/>
    </source>
</evidence>
<reference evidence="20" key="1">
    <citation type="journal article" date="2012" name="Curr. Biol.">
        <title>Genomic and morphological evidence converge to resolve the enigma of strepsiptera.</title>
        <authorList>
            <person name="Niehuis O."/>
            <person name="Hartig G."/>
            <person name="Grath S."/>
            <person name="Pohl H."/>
            <person name="Lehmann J."/>
            <person name="Tafer H."/>
            <person name="Donath A."/>
            <person name="Krauss V."/>
            <person name="Eisenhardt C."/>
            <person name="Hertel J."/>
            <person name="Petersen M."/>
            <person name="Mayer C."/>
            <person name="Meusemann K."/>
            <person name="Peters R.S."/>
            <person name="Stadler P.F."/>
            <person name="Beutel R.G."/>
            <person name="Bornberg-Bauer E."/>
            <person name="McKenna D.D."/>
            <person name="Misof B."/>
        </authorList>
    </citation>
    <scope>NUCLEOTIDE SEQUENCE</scope>
</reference>
<sequence length="437" mass="51785">MMKYMMFLLLLLLLFKNYWFIQFMVMMMMMMMIYSVKMNMYYELVGYSMSLDLLSMLLILLLLWIFSLMFMASKMIYEEKIFVIYFLKGNLVLLLFLLLTFSYLNIFYFYLLFESSMIIMLLLVMGFGSQYERMSASFYMLFYTLVTSLPLLLMIFYYLENYNMLMMNWWVNSNLYKYMVIFLMLSFLVKMPMYMLHYWLPKAHVEASVFGSMLLAGILLKLGGYGLIRIGKLLFLNYKILYQYMIIYGLLSSLLMSIICLCQIDMKVMIALSSVVHMNFMMSGYFTYFSLGIMGCFIIMISHGLCSSGLFCLVGIIYDRVKSRSLVLLKGVMNLVPVMAFLWFLLCISNMSAPPSLNLLGEIMLMNSILSWLFFMFMIMMLYFIISVIFSIYLFSIIQMGKVTYLLMKLDIYLQEFLLLVMHLLPLNMMIMLSFYY</sequence>
<evidence type="ECO:0000256" key="6">
    <source>
        <dbReference type="ARBA" id="ARBA00022448"/>
    </source>
</evidence>
<keyword evidence="14 17" id="KW-0496">Mitochondrion</keyword>
<keyword evidence="15 17" id="KW-0472">Membrane</keyword>
<feature type="transmembrane region" description="Helical" evidence="17">
    <location>
        <begin position="331"/>
        <end position="352"/>
    </location>
</feature>
<evidence type="ECO:0000259" key="19">
    <source>
        <dbReference type="Pfam" id="PF01059"/>
    </source>
</evidence>
<feature type="domain" description="NADH:ubiquinone oxidoreductase chain 4 N-terminal" evidence="19">
    <location>
        <begin position="1"/>
        <end position="100"/>
    </location>
</feature>
<keyword evidence="10 17" id="KW-0249">Electron transport</keyword>
<dbReference type="PANTHER" id="PTHR43507">
    <property type="entry name" value="NADH-UBIQUINONE OXIDOREDUCTASE CHAIN 4"/>
    <property type="match status" value="1"/>
</dbReference>
<evidence type="ECO:0000256" key="1">
    <source>
        <dbReference type="ARBA" id="ARBA00003257"/>
    </source>
</evidence>
<feature type="transmembrane region" description="Helical" evidence="17">
    <location>
        <begin position="140"/>
        <end position="159"/>
    </location>
</feature>
<evidence type="ECO:0000256" key="4">
    <source>
        <dbReference type="ARBA" id="ARBA00012944"/>
    </source>
</evidence>
<evidence type="ECO:0000256" key="14">
    <source>
        <dbReference type="ARBA" id="ARBA00023128"/>
    </source>
</evidence>
<proteinExistence type="inferred from homology"/>
<dbReference type="AlphaFoldDB" id="J3RVY9"/>
<keyword evidence="9" id="KW-1278">Translocase</keyword>
<feature type="transmembrane region" description="Helical" evidence="17">
    <location>
        <begin position="53"/>
        <end position="70"/>
    </location>
</feature>
<feature type="transmembrane region" description="Helical" evidence="17">
    <location>
        <begin position="82"/>
        <end position="101"/>
    </location>
</feature>
<dbReference type="Pfam" id="PF01059">
    <property type="entry name" value="Oxidored_q5_N"/>
    <property type="match status" value="1"/>
</dbReference>
<keyword evidence="12 17" id="KW-0520">NAD</keyword>
<feature type="transmembrane region" description="Helical" evidence="17">
    <location>
        <begin position="207"/>
        <end position="228"/>
    </location>
</feature>
<evidence type="ECO:0000256" key="10">
    <source>
        <dbReference type="ARBA" id="ARBA00022982"/>
    </source>
</evidence>
<evidence type="ECO:0000313" key="20">
    <source>
        <dbReference type="EMBL" id="AFC35467.1"/>
    </source>
</evidence>
<feature type="transmembrane region" description="Helical" evidence="17">
    <location>
        <begin position="268"/>
        <end position="286"/>
    </location>
</feature>
<comment type="function">
    <text evidence="17">Core subunit of the mitochondrial membrane respiratory chain NADH dehydrogenase (Complex I) which catalyzes electron transfer from NADH through the respiratory chain, using ubiquinone as an electron acceptor. Essential for the catalytic activity and assembly of complex I.</text>
</comment>
<dbReference type="GO" id="GO:0042773">
    <property type="term" value="P:ATP synthesis coupled electron transport"/>
    <property type="evidence" value="ECO:0007669"/>
    <property type="project" value="InterPro"/>
</dbReference>
<dbReference type="EMBL" id="JQ398619">
    <property type="protein sequence ID" value="AFC35467.1"/>
    <property type="molecule type" value="Genomic_DNA"/>
</dbReference>
<evidence type="ECO:0000256" key="12">
    <source>
        <dbReference type="ARBA" id="ARBA00023027"/>
    </source>
</evidence>
<evidence type="ECO:0000256" key="17">
    <source>
        <dbReference type="RuleBase" id="RU003297"/>
    </source>
</evidence>
<dbReference type="GO" id="GO:0048039">
    <property type="term" value="F:ubiquinone binding"/>
    <property type="evidence" value="ECO:0007669"/>
    <property type="project" value="TreeGrafter"/>
</dbReference>
<keyword evidence="6 17" id="KW-0813">Transport</keyword>
<dbReference type="GO" id="GO:0003954">
    <property type="term" value="F:NADH dehydrogenase activity"/>
    <property type="evidence" value="ECO:0007669"/>
    <property type="project" value="TreeGrafter"/>
</dbReference>
<keyword evidence="11 17" id="KW-1133">Transmembrane helix</keyword>
<evidence type="ECO:0000256" key="13">
    <source>
        <dbReference type="ARBA" id="ARBA00023075"/>
    </source>
</evidence>
<feature type="transmembrane region" description="Helical" evidence="17">
    <location>
        <begin position="107"/>
        <end position="128"/>
    </location>
</feature>
<keyword evidence="13 17" id="KW-0830">Ubiquinone</keyword>
<comment type="function">
    <text evidence="1">Core subunit of the mitochondrial membrane respiratory chain NADH dehydrogenase (Complex I) that is believed to belong to the minimal assembly required for catalysis. Complex I functions in the transfer of electrons from NADH to the respiratory chain. The immediate electron acceptor for the enzyme is believed to be ubiquinone.</text>
</comment>
<keyword evidence="7 17" id="KW-0679">Respiratory chain</keyword>
<evidence type="ECO:0000256" key="11">
    <source>
        <dbReference type="ARBA" id="ARBA00022989"/>
    </source>
</evidence>
<feature type="transmembrane region" description="Helical" evidence="17">
    <location>
        <begin position="417"/>
        <end position="436"/>
    </location>
</feature>
<organism evidence="20">
    <name type="scientific">Mengenilla moldrzyki</name>
    <name type="common">Twisted-wing parasite</name>
    <dbReference type="NCBI Taxonomy" id="1155016"/>
    <lineage>
        <taxon>Eukaryota</taxon>
        <taxon>Metazoa</taxon>
        <taxon>Ecdysozoa</taxon>
        <taxon>Arthropoda</taxon>
        <taxon>Hexapoda</taxon>
        <taxon>Insecta</taxon>
        <taxon>Pterygota</taxon>
        <taxon>Neoptera</taxon>
        <taxon>Endopterygota</taxon>
        <taxon>Strepsiptera</taxon>
        <taxon>Mengenillidia</taxon>
        <taxon>Mengenillidae</taxon>
        <taxon>Mengenilla</taxon>
    </lineage>
</organism>
<dbReference type="GO" id="GO:0008137">
    <property type="term" value="F:NADH dehydrogenase (ubiquinone) activity"/>
    <property type="evidence" value="ECO:0007669"/>
    <property type="project" value="UniProtKB-UniRule"/>
</dbReference>
<feature type="domain" description="NADH:quinone oxidoreductase/Mrp antiporter transmembrane" evidence="18">
    <location>
        <begin position="105"/>
        <end position="380"/>
    </location>
</feature>
<feature type="transmembrane region" description="Helical" evidence="17">
    <location>
        <begin position="292"/>
        <end position="319"/>
    </location>
</feature>